<reference evidence="1 2" key="1">
    <citation type="journal article" date="2019" name="Nat. Med.">
        <title>A library of human gut bacterial isolates paired with longitudinal multiomics data enables mechanistic microbiome research.</title>
        <authorList>
            <person name="Poyet M."/>
            <person name="Groussin M."/>
            <person name="Gibbons S.M."/>
            <person name="Avila-Pacheco J."/>
            <person name="Jiang X."/>
            <person name="Kearney S.M."/>
            <person name="Perrotta A.R."/>
            <person name="Berdy B."/>
            <person name="Zhao S."/>
            <person name="Lieberman T.D."/>
            <person name="Swanson P.K."/>
            <person name="Smith M."/>
            <person name="Roesemann S."/>
            <person name="Alexander J.E."/>
            <person name="Rich S.A."/>
            <person name="Livny J."/>
            <person name="Vlamakis H."/>
            <person name="Clish C."/>
            <person name="Bullock K."/>
            <person name="Deik A."/>
            <person name="Scott J."/>
            <person name="Pierce K.A."/>
            <person name="Xavier R.J."/>
            <person name="Alm E.J."/>
        </authorList>
    </citation>
    <scope>NUCLEOTIDE SEQUENCE [LARGE SCALE GENOMIC DNA]</scope>
    <source>
        <strain evidence="1 2">BIOML-A198</strain>
    </source>
</reference>
<gene>
    <name evidence="1" type="ORF">GMA92_05605</name>
</gene>
<dbReference type="OrthoDB" id="2353056at2"/>
<protein>
    <submittedName>
        <fullName evidence="1">Uncharacterized protein</fullName>
    </submittedName>
</protein>
<dbReference type="Proteomes" id="UP000487649">
    <property type="component" value="Unassembled WGS sequence"/>
</dbReference>
<name>A0A173U3R9_9FIRM</name>
<accession>A0A173U3R9</accession>
<sequence>MGFMDLFKTHYESGEKTTDEALMTHYYKAKYQPTKAAIIEVAKSLNFEVKFEDDDRQELMLKRKDAEVIVTIVKITPIESAVDFTINTPGLITFGKGKKLIQEFYKELDKKIMFKGLALNR</sequence>
<evidence type="ECO:0000313" key="2">
    <source>
        <dbReference type="Proteomes" id="UP000487649"/>
    </source>
</evidence>
<dbReference type="RefSeq" id="WP_006785456.1">
    <property type="nucleotide sequence ID" value="NZ_CABJBH010000001.1"/>
</dbReference>
<comment type="caution">
    <text evidence="1">The sequence shown here is derived from an EMBL/GenBank/DDBJ whole genome shotgun (WGS) entry which is preliminary data.</text>
</comment>
<proteinExistence type="predicted"/>
<dbReference type="AlphaFoldDB" id="A0A173U3R9"/>
<dbReference type="EMBL" id="WMQE01000009">
    <property type="protein sequence ID" value="MTK20893.1"/>
    <property type="molecule type" value="Genomic_DNA"/>
</dbReference>
<dbReference type="GeneID" id="60057435"/>
<evidence type="ECO:0000313" key="1">
    <source>
        <dbReference type="EMBL" id="MTK20893.1"/>
    </source>
</evidence>
<organism evidence="1 2">
    <name type="scientific">Turicibacter sanguinis</name>
    <dbReference type="NCBI Taxonomy" id="154288"/>
    <lineage>
        <taxon>Bacteria</taxon>
        <taxon>Bacillati</taxon>
        <taxon>Bacillota</taxon>
        <taxon>Erysipelotrichia</taxon>
        <taxon>Erysipelotrichales</taxon>
        <taxon>Turicibacteraceae</taxon>
        <taxon>Turicibacter</taxon>
    </lineage>
</organism>